<name>A0AAF0YGI5_9TREE</name>
<keyword evidence="2" id="KW-1185">Reference proteome</keyword>
<dbReference type="AlphaFoldDB" id="A0AAF0YGI5"/>
<evidence type="ECO:0000313" key="1">
    <source>
        <dbReference type="EMBL" id="WOO83093.1"/>
    </source>
</evidence>
<dbReference type="EMBL" id="CP086717">
    <property type="protein sequence ID" value="WOO83093.1"/>
    <property type="molecule type" value="Genomic_DNA"/>
</dbReference>
<gene>
    <name evidence="1" type="ORF">LOC62_04G006574</name>
</gene>
<sequence length="250" mass="28085">MGILADIDSTVREWALWLFLNTSPDAPILAEYIIVTAICLREDSELMADPEVALCVEIMLDAERDPQAAVRAVKGLHERLSSFIARNGPRNIARNVRTTYGISDDVAFVTKGHDHDQTMRELVALHTKLVTAGPKPTTPADLFHVETDIRRAHYMVDAVAQLARDGAIDERALFPEKGLARSHDDVKREIGECSRLYRAQWECGLPKGISKDEKRLAFREYRRKWAAAANRGEAALVVWRQERLAMVRGG</sequence>
<evidence type="ECO:0000313" key="2">
    <source>
        <dbReference type="Proteomes" id="UP000827549"/>
    </source>
</evidence>
<protein>
    <submittedName>
        <fullName evidence="1">Uncharacterized protein</fullName>
    </submittedName>
</protein>
<dbReference type="Proteomes" id="UP000827549">
    <property type="component" value="Chromosome 4"/>
</dbReference>
<dbReference type="RefSeq" id="XP_062629125.1">
    <property type="nucleotide sequence ID" value="XM_062773141.1"/>
</dbReference>
<dbReference type="GeneID" id="87809796"/>
<accession>A0AAF0YGI5</accession>
<reference evidence="1" key="1">
    <citation type="submission" date="2023-10" db="EMBL/GenBank/DDBJ databases">
        <authorList>
            <person name="Noh H."/>
        </authorList>
    </citation>
    <scope>NUCLEOTIDE SEQUENCE</scope>
    <source>
        <strain evidence="1">DUCC4014</strain>
    </source>
</reference>
<organism evidence="1 2">
    <name type="scientific">Vanrija pseudolonga</name>
    <dbReference type="NCBI Taxonomy" id="143232"/>
    <lineage>
        <taxon>Eukaryota</taxon>
        <taxon>Fungi</taxon>
        <taxon>Dikarya</taxon>
        <taxon>Basidiomycota</taxon>
        <taxon>Agaricomycotina</taxon>
        <taxon>Tremellomycetes</taxon>
        <taxon>Trichosporonales</taxon>
        <taxon>Trichosporonaceae</taxon>
        <taxon>Vanrija</taxon>
    </lineage>
</organism>
<proteinExistence type="predicted"/>